<dbReference type="Proteomes" id="UP000250235">
    <property type="component" value="Unassembled WGS sequence"/>
</dbReference>
<dbReference type="AlphaFoldDB" id="A0A2Z6ZTB7"/>
<proteinExistence type="predicted"/>
<sequence>MRKAAGVGAASRRDVHIVAHGTAESRRTFPAPSPLRRAMMARFAALLDARRGRPAAAHHRAMLCRPCASCCASIVRRRLAGVRAAVRPRALVRRARFSWRRPPAGRLSGEFPAMS</sequence>
<accession>A0A2Z6ZTB7</accession>
<name>A0A2Z6ZTB7_9LAMI</name>
<dbReference type="EMBL" id="KV121553">
    <property type="protein sequence ID" value="KZT76437.1"/>
    <property type="molecule type" value="Genomic_DNA"/>
</dbReference>
<protein>
    <submittedName>
        <fullName evidence="1">Uncharacterized protein</fullName>
    </submittedName>
</protein>
<reference evidence="1 2" key="1">
    <citation type="journal article" date="2015" name="Proc. Natl. Acad. Sci. U.S.A.">
        <title>The resurrection genome of Boea hygrometrica: A blueprint for survival of dehydration.</title>
        <authorList>
            <person name="Xiao L."/>
            <person name="Yang G."/>
            <person name="Zhang L."/>
            <person name="Yang X."/>
            <person name="Zhao S."/>
            <person name="Ji Z."/>
            <person name="Zhou Q."/>
            <person name="Hu M."/>
            <person name="Wang Y."/>
            <person name="Chen M."/>
            <person name="Xu Y."/>
            <person name="Jin H."/>
            <person name="Xiao X."/>
            <person name="Hu G."/>
            <person name="Bao F."/>
            <person name="Hu Y."/>
            <person name="Wan P."/>
            <person name="Li L."/>
            <person name="Deng X."/>
            <person name="Kuang T."/>
            <person name="Xiang C."/>
            <person name="Zhu J.K."/>
            <person name="Oliver M.J."/>
            <person name="He Y."/>
        </authorList>
    </citation>
    <scope>NUCLEOTIDE SEQUENCE [LARGE SCALE GENOMIC DNA]</scope>
    <source>
        <strain evidence="2">cv. XS01</strain>
    </source>
</reference>
<evidence type="ECO:0000313" key="2">
    <source>
        <dbReference type="Proteomes" id="UP000250235"/>
    </source>
</evidence>
<gene>
    <name evidence="1" type="ORF">F511_46539</name>
</gene>
<organism evidence="1 2">
    <name type="scientific">Dorcoceras hygrometricum</name>
    <dbReference type="NCBI Taxonomy" id="472368"/>
    <lineage>
        <taxon>Eukaryota</taxon>
        <taxon>Viridiplantae</taxon>
        <taxon>Streptophyta</taxon>
        <taxon>Embryophyta</taxon>
        <taxon>Tracheophyta</taxon>
        <taxon>Spermatophyta</taxon>
        <taxon>Magnoliopsida</taxon>
        <taxon>eudicotyledons</taxon>
        <taxon>Gunneridae</taxon>
        <taxon>Pentapetalae</taxon>
        <taxon>asterids</taxon>
        <taxon>lamiids</taxon>
        <taxon>Lamiales</taxon>
        <taxon>Gesneriaceae</taxon>
        <taxon>Didymocarpoideae</taxon>
        <taxon>Trichosporeae</taxon>
        <taxon>Loxocarpinae</taxon>
        <taxon>Dorcoceras</taxon>
    </lineage>
</organism>
<keyword evidence="2" id="KW-1185">Reference proteome</keyword>
<evidence type="ECO:0000313" key="1">
    <source>
        <dbReference type="EMBL" id="KZT76437.1"/>
    </source>
</evidence>